<dbReference type="SUPFAM" id="SSF54928">
    <property type="entry name" value="RNA-binding domain, RBD"/>
    <property type="match status" value="1"/>
</dbReference>
<evidence type="ECO:0000256" key="5">
    <source>
        <dbReference type="SAM" id="MobiDB-lite"/>
    </source>
</evidence>
<evidence type="ECO:0000256" key="4">
    <source>
        <dbReference type="PROSITE-ProRule" id="PRU00176"/>
    </source>
</evidence>
<evidence type="ECO:0000259" key="6">
    <source>
        <dbReference type="PROSITE" id="PS50102"/>
    </source>
</evidence>
<feature type="domain" description="RRM" evidence="6">
    <location>
        <begin position="42"/>
        <end position="114"/>
    </location>
</feature>
<dbReference type="CDD" id="cd00590">
    <property type="entry name" value="RRM_SF"/>
    <property type="match status" value="1"/>
</dbReference>
<dbReference type="PROSITE" id="PS50102">
    <property type="entry name" value="RRM"/>
    <property type="match status" value="1"/>
</dbReference>
<proteinExistence type="predicted"/>
<evidence type="ECO:0000313" key="7">
    <source>
        <dbReference type="EMBL" id="MED6145303.1"/>
    </source>
</evidence>
<evidence type="ECO:0000256" key="1">
    <source>
        <dbReference type="ARBA" id="ARBA00022664"/>
    </source>
</evidence>
<dbReference type="Gene3D" id="3.30.70.330">
    <property type="match status" value="1"/>
</dbReference>
<protein>
    <recommendedName>
        <fullName evidence="6">RRM domain-containing protein</fullName>
    </recommendedName>
</protein>
<dbReference type="Pfam" id="PF00076">
    <property type="entry name" value="RRM_1"/>
    <property type="match status" value="1"/>
</dbReference>
<keyword evidence="2" id="KW-0747">Spliceosome</keyword>
<evidence type="ECO:0000256" key="2">
    <source>
        <dbReference type="ARBA" id="ARBA00022728"/>
    </source>
</evidence>
<dbReference type="PANTHER" id="PTHR23147">
    <property type="entry name" value="SERINE/ARGININE RICH SPLICING FACTOR"/>
    <property type="match status" value="1"/>
</dbReference>
<dbReference type="EMBL" id="JASCZI010090705">
    <property type="protein sequence ID" value="MED6145303.1"/>
    <property type="molecule type" value="Genomic_DNA"/>
</dbReference>
<feature type="compositionally biased region" description="Gly residues" evidence="5">
    <location>
        <begin position="20"/>
        <end position="38"/>
    </location>
</feature>
<evidence type="ECO:0000256" key="3">
    <source>
        <dbReference type="ARBA" id="ARBA00023187"/>
    </source>
</evidence>
<dbReference type="InterPro" id="IPR000504">
    <property type="entry name" value="RRM_dom"/>
</dbReference>
<dbReference type="InterPro" id="IPR035979">
    <property type="entry name" value="RBD_domain_sf"/>
</dbReference>
<evidence type="ECO:0000313" key="8">
    <source>
        <dbReference type="Proteomes" id="UP001341840"/>
    </source>
</evidence>
<name>A0ABU6TBB5_9FABA</name>
<sequence>MRGRGRGARRVVWQERGIHGEGSGHAGGRNKGESGGGFASDHLPSTVTKRELFKEFGKDGFIRDIYISRRKRQHTEDAFAFVRFREYKDAMRAIRRLNGTTWQEHKLCVSMSRYKKEGSWSERQDGGKRFEVNKSMTRKWVPVKKSNGEGTVKHKKCRE</sequence>
<comment type="caution">
    <text evidence="7">The sequence shown here is derived from an EMBL/GenBank/DDBJ whole genome shotgun (WGS) entry which is preliminary data.</text>
</comment>
<keyword evidence="3" id="KW-0508">mRNA splicing</keyword>
<dbReference type="SMART" id="SM00360">
    <property type="entry name" value="RRM"/>
    <property type="match status" value="1"/>
</dbReference>
<dbReference type="InterPro" id="IPR012677">
    <property type="entry name" value="Nucleotide-bd_a/b_plait_sf"/>
</dbReference>
<gene>
    <name evidence="7" type="ORF">PIB30_023885</name>
</gene>
<dbReference type="Proteomes" id="UP001341840">
    <property type="component" value="Unassembled WGS sequence"/>
</dbReference>
<organism evidence="7 8">
    <name type="scientific">Stylosanthes scabra</name>
    <dbReference type="NCBI Taxonomy" id="79078"/>
    <lineage>
        <taxon>Eukaryota</taxon>
        <taxon>Viridiplantae</taxon>
        <taxon>Streptophyta</taxon>
        <taxon>Embryophyta</taxon>
        <taxon>Tracheophyta</taxon>
        <taxon>Spermatophyta</taxon>
        <taxon>Magnoliopsida</taxon>
        <taxon>eudicotyledons</taxon>
        <taxon>Gunneridae</taxon>
        <taxon>Pentapetalae</taxon>
        <taxon>rosids</taxon>
        <taxon>fabids</taxon>
        <taxon>Fabales</taxon>
        <taxon>Fabaceae</taxon>
        <taxon>Papilionoideae</taxon>
        <taxon>50 kb inversion clade</taxon>
        <taxon>dalbergioids sensu lato</taxon>
        <taxon>Dalbergieae</taxon>
        <taxon>Pterocarpus clade</taxon>
        <taxon>Stylosanthes</taxon>
    </lineage>
</organism>
<keyword evidence="1" id="KW-0507">mRNA processing</keyword>
<feature type="region of interest" description="Disordered" evidence="5">
    <location>
        <begin position="1"/>
        <end position="41"/>
    </location>
</feature>
<keyword evidence="4" id="KW-0694">RNA-binding</keyword>
<reference evidence="7 8" key="1">
    <citation type="journal article" date="2023" name="Plants (Basel)">
        <title>Bridging the Gap: Combining Genomics and Transcriptomics Approaches to Understand Stylosanthes scabra, an Orphan Legume from the Brazilian Caatinga.</title>
        <authorList>
            <person name="Ferreira-Neto J.R.C."/>
            <person name="da Silva M.D."/>
            <person name="Binneck E."/>
            <person name="de Melo N.F."/>
            <person name="da Silva R.H."/>
            <person name="de Melo A.L.T.M."/>
            <person name="Pandolfi V."/>
            <person name="Bustamante F.O."/>
            <person name="Brasileiro-Vidal A.C."/>
            <person name="Benko-Iseppon A.M."/>
        </authorList>
    </citation>
    <scope>NUCLEOTIDE SEQUENCE [LARGE SCALE GENOMIC DNA]</scope>
    <source>
        <tissue evidence="7">Leaves</tissue>
    </source>
</reference>
<keyword evidence="8" id="KW-1185">Reference proteome</keyword>
<dbReference type="InterPro" id="IPR050907">
    <property type="entry name" value="SRSF"/>
</dbReference>
<accession>A0ABU6TBB5</accession>